<accession>A0A4Q9QBN1</accession>
<dbReference type="Proteomes" id="UP000292082">
    <property type="component" value="Unassembled WGS sequence"/>
</dbReference>
<reference evidence="1 2" key="1">
    <citation type="submission" date="2019-01" db="EMBL/GenBank/DDBJ databases">
        <title>Draft genome sequences of three monokaryotic isolates of the white-rot basidiomycete fungus Dichomitus squalens.</title>
        <authorList>
            <consortium name="DOE Joint Genome Institute"/>
            <person name="Lopez S.C."/>
            <person name="Andreopoulos B."/>
            <person name="Pangilinan J."/>
            <person name="Lipzen A."/>
            <person name="Riley R."/>
            <person name="Ahrendt S."/>
            <person name="Ng V."/>
            <person name="Barry K."/>
            <person name="Daum C."/>
            <person name="Grigoriev I.V."/>
            <person name="Hilden K.S."/>
            <person name="Makela M.R."/>
            <person name="de Vries R.P."/>
        </authorList>
    </citation>
    <scope>NUCLEOTIDE SEQUENCE [LARGE SCALE GENOMIC DNA]</scope>
    <source>
        <strain evidence="1 2">CBS 464.89</strain>
    </source>
</reference>
<name>A0A4Q9QBN1_9APHY</name>
<dbReference type="AlphaFoldDB" id="A0A4Q9QBN1"/>
<keyword evidence="2" id="KW-1185">Reference proteome</keyword>
<dbReference type="EMBL" id="ML145085">
    <property type="protein sequence ID" value="TBU64690.1"/>
    <property type="molecule type" value="Genomic_DNA"/>
</dbReference>
<gene>
    <name evidence="1" type="ORF">BD310DRAFT_806053</name>
</gene>
<dbReference type="STRING" id="114155.A0A4Q9QBN1"/>
<sequence length="119" mass="13538">DVLQDVLDMLNVLWEKKTSKGLTLADVSLRFPGNILPEGDSDNETLGDFYDRHHIAEHRNGYFGKVPQELKNIKTPLINAVLFIDITHVSSMIRSQFACISDSIRIVGETYWLTCTYSH</sequence>
<proteinExistence type="predicted"/>
<protein>
    <submittedName>
        <fullName evidence="1">Uncharacterized protein</fullName>
    </submittedName>
</protein>
<organism evidence="1 2">
    <name type="scientific">Dichomitus squalens</name>
    <dbReference type="NCBI Taxonomy" id="114155"/>
    <lineage>
        <taxon>Eukaryota</taxon>
        <taxon>Fungi</taxon>
        <taxon>Dikarya</taxon>
        <taxon>Basidiomycota</taxon>
        <taxon>Agaricomycotina</taxon>
        <taxon>Agaricomycetes</taxon>
        <taxon>Polyporales</taxon>
        <taxon>Polyporaceae</taxon>
        <taxon>Dichomitus</taxon>
    </lineage>
</organism>
<feature type="non-terminal residue" evidence="1">
    <location>
        <position position="1"/>
    </location>
</feature>
<evidence type="ECO:0000313" key="2">
    <source>
        <dbReference type="Proteomes" id="UP000292082"/>
    </source>
</evidence>
<evidence type="ECO:0000313" key="1">
    <source>
        <dbReference type="EMBL" id="TBU64690.1"/>
    </source>
</evidence>